<protein>
    <submittedName>
        <fullName evidence="2">DUF2752 domain-containing protein</fullName>
    </submittedName>
</protein>
<sequence length="134" mass="15269">MLSTLMRKMAASCRSRCTRMLKKLPDMSKGWWLIAALLYLLSARYQLFSLHCPFRMLTGYLCPGCGITTLFVRLSYGDFAGAYAANPVVVWLSPLIILLVLHQHNPKNWSFVPAKILTWFCVLVLCLWGIARNL</sequence>
<proteinExistence type="predicted"/>
<reference evidence="2 3" key="1">
    <citation type="submission" date="2019-08" db="EMBL/GenBank/DDBJ databases">
        <title>Selenomonas sp. mPRGC5 and Selenomonas sp. mPRGC8 isolated from ruminal fluid of dairy goat (Capra hircus).</title>
        <authorList>
            <person name="Poothong S."/>
            <person name="Nuengjamnong C."/>
            <person name="Tanasupawat S."/>
        </authorList>
    </citation>
    <scope>NUCLEOTIDE SEQUENCE [LARGE SCALE GENOMIC DNA]</scope>
    <source>
        <strain evidence="3">mPRGC5</strain>
    </source>
</reference>
<keyword evidence="1" id="KW-0812">Transmembrane</keyword>
<evidence type="ECO:0000256" key="1">
    <source>
        <dbReference type="SAM" id="Phobius"/>
    </source>
</evidence>
<accession>A0A5D6WA78</accession>
<comment type="caution">
    <text evidence="2">The sequence shown here is derived from an EMBL/GenBank/DDBJ whole genome shotgun (WGS) entry which is preliminary data.</text>
</comment>
<organism evidence="2 3">
    <name type="scientific">Selenomonas ruminis</name>
    <dbReference type="NCBI Taxonomy" id="2593411"/>
    <lineage>
        <taxon>Bacteria</taxon>
        <taxon>Bacillati</taxon>
        <taxon>Bacillota</taxon>
        <taxon>Negativicutes</taxon>
        <taxon>Selenomonadales</taxon>
        <taxon>Selenomonadaceae</taxon>
        <taxon>Selenomonas</taxon>
    </lineage>
</organism>
<name>A0A5D6WA78_9FIRM</name>
<dbReference type="InterPro" id="IPR021215">
    <property type="entry name" value="DUF2752"/>
</dbReference>
<feature type="transmembrane region" description="Helical" evidence="1">
    <location>
        <begin position="80"/>
        <end position="100"/>
    </location>
</feature>
<dbReference type="EMBL" id="VTOY01000001">
    <property type="protein sequence ID" value="TYZ24816.1"/>
    <property type="molecule type" value="Genomic_DNA"/>
</dbReference>
<dbReference type="Pfam" id="PF10825">
    <property type="entry name" value="DUF2752"/>
    <property type="match status" value="1"/>
</dbReference>
<keyword evidence="1" id="KW-1133">Transmembrane helix</keyword>
<dbReference type="AlphaFoldDB" id="A0A5D6WA78"/>
<evidence type="ECO:0000313" key="2">
    <source>
        <dbReference type="EMBL" id="TYZ24816.1"/>
    </source>
</evidence>
<keyword evidence="3" id="KW-1185">Reference proteome</keyword>
<feature type="transmembrane region" description="Helical" evidence="1">
    <location>
        <begin position="112"/>
        <end position="131"/>
    </location>
</feature>
<dbReference type="OrthoDB" id="9815897at2"/>
<evidence type="ECO:0000313" key="3">
    <source>
        <dbReference type="Proteomes" id="UP000323646"/>
    </source>
</evidence>
<gene>
    <name evidence="2" type="ORF">FZ040_01895</name>
</gene>
<keyword evidence="1" id="KW-0472">Membrane</keyword>
<dbReference type="Proteomes" id="UP000323646">
    <property type="component" value="Unassembled WGS sequence"/>
</dbReference>